<name>A0ABX7LFF6_9BACL</name>
<organism evidence="4 5">
    <name type="scientific">Paenibacillus tianjinensis</name>
    <dbReference type="NCBI Taxonomy" id="2810347"/>
    <lineage>
        <taxon>Bacteria</taxon>
        <taxon>Bacillati</taxon>
        <taxon>Bacillota</taxon>
        <taxon>Bacilli</taxon>
        <taxon>Bacillales</taxon>
        <taxon>Paenibacillaceae</taxon>
        <taxon>Paenibacillus</taxon>
    </lineage>
</organism>
<dbReference type="InterPro" id="IPR016181">
    <property type="entry name" value="Acyl_CoA_acyltransferase"/>
</dbReference>
<evidence type="ECO:0000313" key="5">
    <source>
        <dbReference type="Proteomes" id="UP000663452"/>
    </source>
</evidence>
<keyword evidence="2" id="KW-0012">Acyltransferase</keyword>
<dbReference type="InterPro" id="IPR000182">
    <property type="entry name" value="GNAT_dom"/>
</dbReference>
<dbReference type="RefSeq" id="WP_206103647.1">
    <property type="nucleotide sequence ID" value="NZ_CP070969.1"/>
</dbReference>
<proteinExistence type="predicted"/>
<dbReference type="EMBL" id="CP070969">
    <property type="protein sequence ID" value="QSF46151.1"/>
    <property type="molecule type" value="Genomic_DNA"/>
</dbReference>
<dbReference type="Proteomes" id="UP000663452">
    <property type="component" value="Chromosome"/>
</dbReference>
<dbReference type="CDD" id="cd04301">
    <property type="entry name" value="NAT_SF"/>
    <property type="match status" value="1"/>
</dbReference>
<keyword evidence="1" id="KW-0808">Transferase</keyword>
<accession>A0ABX7LFF6</accession>
<gene>
    <name evidence="4" type="ORF">JRJ22_05940</name>
</gene>
<sequence>MSKEIIIREAVDSDREAIAGVLLDAYSQYSAFLPEAYWLEYRDSILDSVHGNAPGARIIAESGKQIVGSALLFTSSETAYGKPELGIHSPILRLLAVSPAARGRGIATLLIQDAARRSLEWGASTLNLHTSDMMASAIKLYERLGFKRAYETDILNGETLVKGYQLDLLPAGTWNSDFPVPSKHTITFL</sequence>
<dbReference type="Pfam" id="PF00583">
    <property type="entry name" value="Acetyltransf_1"/>
    <property type="match status" value="1"/>
</dbReference>
<dbReference type="PROSITE" id="PS51186">
    <property type="entry name" value="GNAT"/>
    <property type="match status" value="1"/>
</dbReference>
<evidence type="ECO:0000259" key="3">
    <source>
        <dbReference type="PROSITE" id="PS51186"/>
    </source>
</evidence>
<evidence type="ECO:0000256" key="2">
    <source>
        <dbReference type="ARBA" id="ARBA00023315"/>
    </source>
</evidence>
<dbReference type="PANTHER" id="PTHR43877">
    <property type="entry name" value="AMINOALKYLPHOSPHONATE N-ACETYLTRANSFERASE-RELATED-RELATED"/>
    <property type="match status" value="1"/>
</dbReference>
<dbReference type="SUPFAM" id="SSF55729">
    <property type="entry name" value="Acyl-CoA N-acyltransferases (Nat)"/>
    <property type="match status" value="1"/>
</dbReference>
<feature type="domain" description="N-acetyltransferase" evidence="3">
    <location>
        <begin position="5"/>
        <end position="167"/>
    </location>
</feature>
<reference evidence="4 5" key="1">
    <citation type="submission" date="2021-02" db="EMBL/GenBank/DDBJ databases">
        <title>Paenibacillus tianjinensis sp. nov.</title>
        <authorList>
            <person name="Liu H."/>
        </authorList>
    </citation>
    <scope>NUCLEOTIDE SEQUENCE [LARGE SCALE GENOMIC DNA]</scope>
    <source>
        <strain evidence="4 5">TB2019</strain>
    </source>
</reference>
<protein>
    <submittedName>
        <fullName evidence="4">GNAT family N-acetyltransferase</fullName>
    </submittedName>
</protein>
<evidence type="ECO:0000313" key="4">
    <source>
        <dbReference type="EMBL" id="QSF46151.1"/>
    </source>
</evidence>
<evidence type="ECO:0000256" key="1">
    <source>
        <dbReference type="ARBA" id="ARBA00022679"/>
    </source>
</evidence>
<dbReference type="InterPro" id="IPR050832">
    <property type="entry name" value="Bact_Acetyltransf"/>
</dbReference>
<dbReference type="Gene3D" id="3.40.630.30">
    <property type="match status" value="1"/>
</dbReference>
<keyword evidence="5" id="KW-1185">Reference proteome</keyword>